<dbReference type="InterPro" id="IPR045963">
    <property type="entry name" value="DUF6383"/>
</dbReference>
<evidence type="ECO:0000259" key="2">
    <source>
        <dbReference type="Pfam" id="PF19910"/>
    </source>
</evidence>
<dbReference type="Pfam" id="PF19910">
    <property type="entry name" value="DUF6383"/>
    <property type="match status" value="1"/>
</dbReference>
<dbReference type="Proteomes" id="UP000095591">
    <property type="component" value="Unassembled WGS sequence"/>
</dbReference>
<gene>
    <name evidence="3" type="ORF">ERS852429_03139</name>
</gene>
<dbReference type="RefSeq" id="WP_044545365.1">
    <property type="nucleotide sequence ID" value="NZ_CDRH01000221.1"/>
</dbReference>
<protein>
    <recommendedName>
        <fullName evidence="2">DUF6383 domain-containing protein</fullName>
    </recommendedName>
</protein>
<feature type="chain" id="PRO_5008013956" description="DUF6383 domain-containing protein" evidence="1">
    <location>
        <begin position="23"/>
        <end position="884"/>
    </location>
</feature>
<organism evidence="3 4">
    <name type="scientific">Parabacteroides distasonis</name>
    <dbReference type="NCBI Taxonomy" id="823"/>
    <lineage>
        <taxon>Bacteria</taxon>
        <taxon>Pseudomonadati</taxon>
        <taxon>Bacteroidota</taxon>
        <taxon>Bacteroidia</taxon>
        <taxon>Bacteroidales</taxon>
        <taxon>Tannerellaceae</taxon>
        <taxon>Parabacteroides</taxon>
    </lineage>
</organism>
<accession>A0A173VLN4</accession>
<dbReference type="AlphaFoldDB" id="A0A173VLN4"/>
<keyword evidence="1" id="KW-0732">Signal</keyword>
<proteinExistence type="predicted"/>
<feature type="signal peptide" evidence="1">
    <location>
        <begin position="1"/>
        <end position="22"/>
    </location>
</feature>
<reference evidence="3 4" key="1">
    <citation type="submission" date="2015-09" db="EMBL/GenBank/DDBJ databases">
        <authorList>
            <consortium name="Pathogen Informatics"/>
        </authorList>
    </citation>
    <scope>NUCLEOTIDE SEQUENCE [LARGE SCALE GENOMIC DNA]</scope>
    <source>
        <strain evidence="3 4">2789STDY5608872</strain>
    </source>
</reference>
<name>A0A173VLN4_PARDI</name>
<evidence type="ECO:0000256" key="1">
    <source>
        <dbReference type="SAM" id="SignalP"/>
    </source>
</evidence>
<dbReference type="EMBL" id="CYXP01000008">
    <property type="protein sequence ID" value="CUN27536.1"/>
    <property type="molecule type" value="Genomic_DNA"/>
</dbReference>
<sequence length="884" mass="93548">MDKKCTLIAAALMVAGVFSANAQSSTTVPEAQWKAGNYYYLKTGSSVLSLSGEKADSVIVKTLASDATKAAIDSALWQITNAGTTPAGPVYQFKNKKTQAVLSFAASSTAKPVITSGVNQWTFSDAAGGSAIQAYYGNNQILALDVAGTDLSLGSSASSTKFTVEAPSDAMYLSASELGDGFQVFQLTFGGNYQGNIFEGKNLIAKNTAAPATGAVANAKYVTLQIQGDQVFSDGKAKYLGVDTLKNVIAGATGVYGAKFTADSTYAASGLHTLGNADFQKFYFTINLKNDALAMYAAAAPTVNASPMTSVPNVRVVYASVIETKALTVSDLQSGSTQPAQGAAPVITVTKGTPSTIATGTGVYFLKSASKGDKGGQYAVAYDKSAASDKLVTAAGFKPSIYQPKGQWYIKENNGMYSVVDRNTNTTIISNEEIFAVQGMANTYTFGGSTDSITVEYQANVDLKDKFLGTRHFSAEELADNGYVLNLISGTPGVDDLYAFTSDSVLMIKSGDAANAAALRIVVSQDSVQNVTDGLGARALGDTLYHATYMLKERFSNDLVASENGGPLKLSDYTAPLEFVFNTATTGGKYQMATRVGATTQYVFMNVNTANLILSDKVNYFDFVAVEAPEYASIDDSHKRFGTNGKFLTMNPLNFFAEVKNEGQDILKSTYETDNFSLWVQEADTVIAGKPLYFITTSIYTPETTTKAVSPRYYMVSLRDSNETFVSNGATYYRVGFSDKANIVPSLDNNALFAFKTTQDGGYLLENQKELNRTVAAGELKTPYVGVVNNVVVMSNVGVPFTIENAPTPVSNEQLEEVASFTVIAGEASVTVLNAAGKTVTLSNILGQTTASAIASSDNFVMPASKGIVVVSVDGETAQKVVVK</sequence>
<evidence type="ECO:0000313" key="3">
    <source>
        <dbReference type="EMBL" id="CUN27536.1"/>
    </source>
</evidence>
<feature type="domain" description="DUF6383" evidence="2">
    <location>
        <begin position="809"/>
        <end position="883"/>
    </location>
</feature>
<evidence type="ECO:0000313" key="4">
    <source>
        <dbReference type="Proteomes" id="UP000095591"/>
    </source>
</evidence>